<protein>
    <submittedName>
        <fullName evidence="1">Uncharacterized protein</fullName>
    </submittedName>
</protein>
<proteinExistence type="predicted"/>
<reference evidence="1 2" key="1">
    <citation type="journal article" date="2021" name="Hortic Res">
        <title>High-quality reference genome and annotation aids understanding of berry development for evergreen blueberry (Vaccinium darrowii).</title>
        <authorList>
            <person name="Yu J."/>
            <person name="Hulse-Kemp A.M."/>
            <person name="Babiker E."/>
            <person name="Staton M."/>
        </authorList>
    </citation>
    <scope>NUCLEOTIDE SEQUENCE [LARGE SCALE GENOMIC DNA]</scope>
    <source>
        <strain evidence="2">cv. NJ 8807/NJ 8810</strain>
        <tissue evidence="1">Young leaf</tissue>
    </source>
</reference>
<name>A0ACB7YUY4_9ERIC</name>
<sequence length="565" mass="62489">MTRATAMIITLLLLLLSMTHLGSSRIISLTSDGAAKSFSTSRSTILKLNLTTTTVTCEPIYGFLPCTTDLWGQLFLIVVYEYLLSLGNHYVANGSELFFNMIGPGIFGASLFHILGTIPMVVLMLVSGIEGSTSSAEEQAEMGMGFLAGSAVMLLTLVWGSCIAFGSTDFSRSSFSSSDTQIQKPFSFTGFGVRTDTETSYTARIMILSMVPFLILQLPKILNSSTGTHVAVLVSLLVTLVLLFAYCFYQVFQPWIQNRRFEYLMHKYVGDKLLRLFIMRNGNPNITFMKELFQEIDKNKNAYISPAELRVLFLGIHLKEEEVLGSNTTDLVEKVMEVFDTSGDDRIDQTEFVHGMLQYISDADRHHSGFKFFGRSAEIGGSEEEKKSLVSQKKGGNSQSGSSKSWQNYLKASFYLILGTAITALLGRPLIEAVGDFATAANISSFAVSYVVIPLALNYRQALSTITTARQKTHKAISLTLSEIYGAVFMNNMMGLTMFLALVYIRNLSWDVSAEVLVVLIICTAMGIFTSLCTKFPIWTSFVAFLLYPISLLLLYVLTTVFGWS</sequence>
<accession>A0ACB7YUY4</accession>
<organism evidence="1 2">
    <name type="scientific">Vaccinium darrowii</name>
    <dbReference type="NCBI Taxonomy" id="229202"/>
    <lineage>
        <taxon>Eukaryota</taxon>
        <taxon>Viridiplantae</taxon>
        <taxon>Streptophyta</taxon>
        <taxon>Embryophyta</taxon>
        <taxon>Tracheophyta</taxon>
        <taxon>Spermatophyta</taxon>
        <taxon>Magnoliopsida</taxon>
        <taxon>eudicotyledons</taxon>
        <taxon>Gunneridae</taxon>
        <taxon>Pentapetalae</taxon>
        <taxon>asterids</taxon>
        <taxon>Ericales</taxon>
        <taxon>Ericaceae</taxon>
        <taxon>Vaccinioideae</taxon>
        <taxon>Vaccinieae</taxon>
        <taxon>Vaccinium</taxon>
    </lineage>
</organism>
<comment type="caution">
    <text evidence="1">The sequence shown here is derived from an EMBL/GenBank/DDBJ whole genome shotgun (WGS) entry which is preliminary data.</text>
</comment>
<evidence type="ECO:0000313" key="2">
    <source>
        <dbReference type="Proteomes" id="UP000828048"/>
    </source>
</evidence>
<dbReference type="Proteomes" id="UP000828048">
    <property type="component" value="Chromosome 3"/>
</dbReference>
<dbReference type="EMBL" id="CM037153">
    <property type="protein sequence ID" value="KAH7857246.1"/>
    <property type="molecule type" value="Genomic_DNA"/>
</dbReference>
<evidence type="ECO:0000313" key="1">
    <source>
        <dbReference type="EMBL" id="KAH7857246.1"/>
    </source>
</evidence>
<gene>
    <name evidence="1" type="ORF">Vadar_010526</name>
</gene>
<keyword evidence="2" id="KW-1185">Reference proteome</keyword>